<protein>
    <submittedName>
        <fullName evidence="6">TetR family transcriptional regulator</fullName>
    </submittedName>
</protein>
<feature type="domain" description="HTH tetR-type" evidence="5">
    <location>
        <begin position="16"/>
        <end position="76"/>
    </location>
</feature>
<keyword evidence="1" id="KW-0805">Transcription regulation</keyword>
<keyword evidence="2 4" id="KW-0238">DNA-binding</keyword>
<dbReference type="Pfam" id="PF00440">
    <property type="entry name" value="TetR_N"/>
    <property type="match status" value="1"/>
</dbReference>
<dbReference type="Gene3D" id="1.10.10.60">
    <property type="entry name" value="Homeodomain-like"/>
    <property type="match status" value="1"/>
</dbReference>
<dbReference type="Proteomes" id="UP000254291">
    <property type="component" value="Unassembled WGS sequence"/>
</dbReference>
<dbReference type="GO" id="GO:0000976">
    <property type="term" value="F:transcription cis-regulatory region binding"/>
    <property type="evidence" value="ECO:0007669"/>
    <property type="project" value="TreeGrafter"/>
</dbReference>
<dbReference type="SUPFAM" id="SSF46689">
    <property type="entry name" value="Homeodomain-like"/>
    <property type="match status" value="1"/>
</dbReference>
<evidence type="ECO:0000313" key="7">
    <source>
        <dbReference type="Proteomes" id="UP000254291"/>
    </source>
</evidence>
<evidence type="ECO:0000313" key="6">
    <source>
        <dbReference type="EMBL" id="STZ43606.1"/>
    </source>
</evidence>
<dbReference type="AlphaFoldDB" id="A0A378SNV7"/>
<gene>
    <name evidence="6" type="ORF">NCTC10742_02835</name>
</gene>
<dbReference type="EMBL" id="UGQM01000001">
    <property type="protein sequence ID" value="STZ43606.1"/>
    <property type="molecule type" value="Genomic_DNA"/>
</dbReference>
<proteinExistence type="predicted"/>
<feature type="DNA-binding region" description="H-T-H motif" evidence="4">
    <location>
        <begin position="39"/>
        <end position="58"/>
    </location>
</feature>
<dbReference type="InterPro" id="IPR001647">
    <property type="entry name" value="HTH_TetR"/>
</dbReference>
<dbReference type="PRINTS" id="PR00455">
    <property type="entry name" value="HTHTETR"/>
</dbReference>
<dbReference type="InterPro" id="IPR009057">
    <property type="entry name" value="Homeodomain-like_sf"/>
</dbReference>
<dbReference type="Gene3D" id="1.10.357.10">
    <property type="entry name" value="Tetracycline Repressor, domain 2"/>
    <property type="match status" value="1"/>
</dbReference>
<reference evidence="6 7" key="1">
    <citation type="submission" date="2018-06" db="EMBL/GenBank/DDBJ databases">
        <authorList>
            <consortium name="Pathogen Informatics"/>
            <person name="Doyle S."/>
        </authorList>
    </citation>
    <scope>NUCLEOTIDE SEQUENCE [LARGE SCALE GENOMIC DNA]</scope>
    <source>
        <strain evidence="6 7">NCTC10742</strain>
    </source>
</reference>
<dbReference type="PANTHER" id="PTHR30055">
    <property type="entry name" value="HTH-TYPE TRANSCRIPTIONAL REGULATOR RUTR"/>
    <property type="match status" value="1"/>
</dbReference>
<dbReference type="RefSeq" id="WP_011894364.1">
    <property type="nucleotide sequence ID" value="NZ_JACKST010000149.1"/>
</dbReference>
<dbReference type="SUPFAM" id="SSF48498">
    <property type="entry name" value="Tetracyclin repressor-like, C-terminal domain"/>
    <property type="match status" value="1"/>
</dbReference>
<keyword evidence="3" id="KW-0804">Transcription</keyword>
<evidence type="ECO:0000256" key="1">
    <source>
        <dbReference type="ARBA" id="ARBA00023015"/>
    </source>
</evidence>
<dbReference type="GO" id="GO:0003700">
    <property type="term" value="F:DNA-binding transcription factor activity"/>
    <property type="evidence" value="ECO:0007669"/>
    <property type="project" value="TreeGrafter"/>
</dbReference>
<accession>A0A378SNV7</accession>
<dbReference type="PROSITE" id="PS50977">
    <property type="entry name" value="HTH_TETR_2"/>
    <property type="match status" value="1"/>
</dbReference>
<dbReference type="InterPro" id="IPR050109">
    <property type="entry name" value="HTH-type_TetR-like_transc_reg"/>
</dbReference>
<name>A0A378SNV7_9MYCO</name>
<evidence type="ECO:0000259" key="5">
    <source>
        <dbReference type="PROSITE" id="PS50977"/>
    </source>
</evidence>
<organism evidence="6 7">
    <name type="scientific">Mycolicibacterium gilvum</name>
    <dbReference type="NCBI Taxonomy" id="1804"/>
    <lineage>
        <taxon>Bacteria</taxon>
        <taxon>Bacillati</taxon>
        <taxon>Actinomycetota</taxon>
        <taxon>Actinomycetes</taxon>
        <taxon>Mycobacteriales</taxon>
        <taxon>Mycobacteriaceae</taxon>
        <taxon>Mycolicibacterium</taxon>
    </lineage>
</organism>
<evidence type="ECO:0000256" key="4">
    <source>
        <dbReference type="PROSITE-ProRule" id="PRU00335"/>
    </source>
</evidence>
<dbReference type="PANTHER" id="PTHR30055:SF148">
    <property type="entry name" value="TETR-FAMILY TRANSCRIPTIONAL REGULATOR"/>
    <property type="match status" value="1"/>
</dbReference>
<dbReference type="Pfam" id="PF16859">
    <property type="entry name" value="TetR_C_11"/>
    <property type="match status" value="1"/>
</dbReference>
<evidence type="ECO:0000256" key="3">
    <source>
        <dbReference type="ARBA" id="ARBA00023163"/>
    </source>
</evidence>
<dbReference type="InterPro" id="IPR036271">
    <property type="entry name" value="Tet_transcr_reg_TetR-rel_C_sf"/>
</dbReference>
<evidence type="ECO:0000256" key="2">
    <source>
        <dbReference type="ARBA" id="ARBA00023125"/>
    </source>
</evidence>
<sequence>MSHNVTSSAREDPRIGHSRRVILRAALAEFAAHGYTGFRMESVAARAEVGRSTVYRHWPDKGALIADALAGLSRQPDPAHEDSAATARRRAHILLNHLAQALTDSPVSACVPALIHAAANDDAFRDRLHRFSAQRRQRLTATIAEGVASGEFPPTVDPEIASAALSGAVFYRALMTADAPDTDFVADLLDEVLGR</sequence>
<dbReference type="InterPro" id="IPR011075">
    <property type="entry name" value="TetR_C"/>
</dbReference>